<dbReference type="eggNOG" id="COG2230">
    <property type="taxonomic scope" value="Bacteria"/>
</dbReference>
<dbReference type="KEGG" id="pmm:PMM1241"/>
<sequence length="282" mass="33082">MWLLKIFLKIILSRLPIKQKIFQKIGIFRNGGMNQVDYSKRIFFCHLEDLKSFKDFNEPVILEIGPGDGIATAIYSRVYNSPKVYLIDVEEFADTNISNYKDIIFSLKDEKNFQNINLSSLNTISDFLKEFNTSYLTNGIESFKKIENFSVDYIFSHSVMEHIRLSTLDEMIEEMNRVLKVGGLVSHNINYKDHLSDSLNNLRFSKRIWESNFFANSGFYTNRVPAVEMHKKFVESGFEIIYQNFGSWAKLPLKRKYIHKEFSKYTDKELNNCTSNFIAKKK</sequence>
<dbReference type="CDD" id="cd02440">
    <property type="entry name" value="AdoMet_MTases"/>
    <property type="match status" value="1"/>
</dbReference>
<dbReference type="Gene3D" id="3.40.50.150">
    <property type="entry name" value="Vaccinia Virus protein VP39"/>
    <property type="match status" value="1"/>
</dbReference>
<dbReference type="SUPFAM" id="SSF53335">
    <property type="entry name" value="S-adenosyl-L-methionine-dependent methyltransferases"/>
    <property type="match status" value="1"/>
</dbReference>
<dbReference type="OrthoDB" id="9153586at2"/>
<evidence type="ECO:0000313" key="2">
    <source>
        <dbReference type="EMBL" id="CAE19700.1"/>
    </source>
</evidence>
<evidence type="ECO:0000259" key="1">
    <source>
        <dbReference type="Pfam" id="PF08241"/>
    </source>
</evidence>
<protein>
    <recommendedName>
        <fullName evidence="1">Methyltransferase type 11 domain-containing protein</fullName>
    </recommendedName>
</protein>
<proteinExistence type="predicted"/>
<name>Q7V0L5_PROMP</name>
<reference evidence="2 3" key="1">
    <citation type="journal article" date="2003" name="Nature">
        <title>Genome divergence in two Prochlorococcus ecotypes reflects oceanic niche differentiation.</title>
        <authorList>
            <person name="Rocap G."/>
            <person name="Larimer F.W."/>
            <person name="Lamerdin J.E."/>
            <person name="Malfatti S."/>
            <person name="Chain P."/>
            <person name="Ahlgren N.A."/>
            <person name="Arellano A."/>
            <person name="Coleman M."/>
            <person name="Hauser L."/>
            <person name="Hess W.R."/>
            <person name="Johnson Z.I."/>
            <person name="Land M.L."/>
            <person name="Lindell D."/>
            <person name="Post A.F."/>
            <person name="Regala W."/>
            <person name="Shah M."/>
            <person name="Shaw S.L."/>
            <person name="Steglich C."/>
            <person name="Sullivan M.B."/>
            <person name="Ting C.S."/>
            <person name="Tolonen A."/>
            <person name="Webb E.A."/>
            <person name="Zinser E.R."/>
            <person name="Chisholm S.W."/>
        </authorList>
    </citation>
    <scope>NUCLEOTIDE SEQUENCE [LARGE SCALE GENOMIC DNA]</scope>
    <source>
        <strain evidence="3">CCMP1986 / NIES-2087 / MED4</strain>
    </source>
</reference>
<accession>Q7V0L5</accession>
<dbReference type="InterPro" id="IPR013216">
    <property type="entry name" value="Methyltransf_11"/>
</dbReference>
<gene>
    <name evidence="2" type="ordered locus">PMM1241</name>
</gene>
<dbReference type="AlphaFoldDB" id="Q7V0L5"/>
<dbReference type="HOGENOM" id="CLU_986527_0_0_3"/>
<dbReference type="Pfam" id="PF08241">
    <property type="entry name" value="Methyltransf_11"/>
    <property type="match status" value="1"/>
</dbReference>
<dbReference type="RefSeq" id="WP_011132875.1">
    <property type="nucleotide sequence ID" value="NC_005072.1"/>
</dbReference>
<dbReference type="GO" id="GO:0008757">
    <property type="term" value="F:S-adenosylmethionine-dependent methyltransferase activity"/>
    <property type="evidence" value="ECO:0007669"/>
    <property type="project" value="InterPro"/>
</dbReference>
<dbReference type="Proteomes" id="UP000001026">
    <property type="component" value="Chromosome"/>
</dbReference>
<evidence type="ECO:0000313" key="3">
    <source>
        <dbReference type="Proteomes" id="UP000001026"/>
    </source>
</evidence>
<dbReference type="InterPro" id="IPR029063">
    <property type="entry name" value="SAM-dependent_MTases_sf"/>
</dbReference>
<organism evidence="2 3">
    <name type="scientific">Prochlorococcus marinus subsp. pastoris (strain CCMP1986 / NIES-2087 / MED4)</name>
    <dbReference type="NCBI Taxonomy" id="59919"/>
    <lineage>
        <taxon>Bacteria</taxon>
        <taxon>Bacillati</taxon>
        <taxon>Cyanobacteriota</taxon>
        <taxon>Cyanophyceae</taxon>
        <taxon>Synechococcales</taxon>
        <taxon>Prochlorococcaceae</taxon>
        <taxon>Prochlorococcus</taxon>
    </lineage>
</organism>
<dbReference type="EMBL" id="BX548174">
    <property type="protein sequence ID" value="CAE19700.1"/>
    <property type="molecule type" value="Genomic_DNA"/>
</dbReference>
<feature type="domain" description="Methyltransferase type 11" evidence="1">
    <location>
        <begin position="128"/>
        <end position="185"/>
    </location>
</feature>